<feature type="transmembrane region" description="Helical" evidence="1">
    <location>
        <begin position="293"/>
        <end position="320"/>
    </location>
</feature>
<sequence length="936" mass="104842">MSSFSYDFAQPFSAKSTSLHSLLSPPAVPVIIAALAFVSATWGNPLYTLSASALSWGIIFGICARLIRRSGRFSLGDKPTGRAALLAACILGSALCDRVVGLNTSSVWAKAFVPLVYVCLRFQAVGGPWRAEWTIANRQWALAFVTTMAFFITAPKTVDKASMVLGFCGTAFSALTYVLLEDTFWVPSENAGALQPGLDSLWATWLPVGKAVSLYLAIGFGVTAALFENLGGEFFYFQRIGWESAILRSSWTWSGLFYGILMAGISSAKWMLIPVLVSQSTALTLGFADLSTVVLVSLTVSESVLSFFAGFLVLAILMWWGKSLTQNTGGVTASGSSGPQHVPIRRTRILAMMGMLFSFFGLFFLFGRNMGRVGSHVPLDPIPTLGKIREHPISRLIGEANRKYDSILQGQSKDLASAVSEYRRRYGIHPPPNFDRWYEFAKARNVVIIDEYDMIFDMLRPLWGQPPAEIRKRIRETMGFGGDHMVHSNNLVHAYIRAGKVEMGGQGEDWQKEATAGMMKDFVHLLPDMDLGFNIHDEPRVVVGHDMLNQYLQKAEEALANATAEDRDGSLRAVSNTFTTLSADDAALPPAYPFTSFNVFAHQSTWTHAIVSCPPTSPVRSIEPSITDDNTTYAELPLGFIKNHTASSDICLQPSLQHRLGFFDRPNAFSVTLQQTPIFSQSKISSFGDILYPSPWYWAGKVSYDAKLDRPWEKKETKLYWRGSSTGGFSRNGGWRNQHRQRIISIVEKLDNDMILQRSTPDAEWETSKANPAAFLDLFDSHFTGIGQCDQEDCEQQRAYFSLRPPSNQQDAWNYKYLLDIDGNAFSGRYHAFLRSNSAVFKIAVFREWHDEWIVPWVHYVPLSLEGSDILETIRFFTFEQEGQEMVKRIADEGKRWAERMLTNEALEVWFFRLLLEYGRVIDDNREKIGYIHDTG</sequence>
<dbReference type="AlphaFoldDB" id="A0A4S2N394"/>
<evidence type="ECO:0000313" key="3">
    <source>
        <dbReference type="EMBL" id="TGZ83689.1"/>
    </source>
</evidence>
<evidence type="ECO:0000313" key="4">
    <source>
        <dbReference type="Proteomes" id="UP000298138"/>
    </source>
</evidence>
<feature type="transmembrane region" description="Helical" evidence="1">
    <location>
        <begin position="21"/>
        <end position="40"/>
    </location>
</feature>
<evidence type="ECO:0000256" key="1">
    <source>
        <dbReference type="SAM" id="Phobius"/>
    </source>
</evidence>
<feature type="transmembrane region" description="Helical" evidence="1">
    <location>
        <begin position="46"/>
        <end position="67"/>
    </location>
</feature>
<feature type="transmembrane region" description="Helical" evidence="1">
    <location>
        <begin position="251"/>
        <end position="273"/>
    </location>
</feature>
<protein>
    <recommendedName>
        <fullName evidence="2">Glycosyl transferase CAP10 domain-containing protein</fullName>
    </recommendedName>
</protein>
<feature type="transmembrane region" description="Helical" evidence="1">
    <location>
        <begin position="212"/>
        <end position="230"/>
    </location>
</feature>
<keyword evidence="4" id="KW-1185">Reference proteome</keyword>
<feature type="transmembrane region" description="Helical" evidence="1">
    <location>
        <begin position="349"/>
        <end position="367"/>
    </location>
</feature>
<dbReference type="InParanoid" id="A0A4S2N394"/>
<keyword evidence="1" id="KW-0812">Transmembrane</keyword>
<dbReference type="Pfam" id="PF05686">
    <property type="entry name" value="Glyco_transf_90"/>
    <property type="match status" value="1"/>
</dbReference>
<dbReference type="InterPro" id="IPR051091">
    <property type="entry name" value="O-Glucosyltr/Glycosyltrsf_90"/>
</dbReference>
<name>A0A4S2N394_9PEZI</name>
<dbReference type="PANTHER" id="PTHR12203:SF104">
    <property type="entry name" value="PROTEIN CAP1, PUTATIVE (AFU_ORTHOLOGUE AFUA_1G05595)-RELATED"/>
    <property type="match status" value="1"/>
</dbReference>
<organism evidence="3 4">
    <name type="scientific">Ascodesmis nigricans</name>
    <dbReference type="NCBI Taxonomy" id="341454"/>
    <lineage>
        <taxon>Eukaryota</taxon>
        <taxon>Fungi</taxon>
        <taxon>Dikarya</taxon>
        <taxon>Ascomycota</taxon>
        <taxon>Pezizomycotina</taxon>
        <taxon>Pezizomycetes</taxon>
        <taxon>Pezizales</taxon>
        <taxon>Ascodesmidaceae</taxon>
        <taxon>Ascodesmis</taxon>
    </lineage>
</organism>
<dbReference type="OrthoDB" id="541052at2759"/>
<gene>
    <name evidence="3" type="ORF">EX30DRAFT_357515</name>
</gene>
<dbReference type="SMART" id="SM00672">
    <property type="entry name" value="CAP10"/>
    <property type="match status" value="1"/>
</dbReference>
<proteinExistence type="predicted"/>
<evidence type="ECO:0000259" key="2">
    <source>
        <dbReference type="SMART" id="SM00672"/>
    </source>
</evidence>
<feature type="domain" description="Glycosyl transferase CAP10" evidence="2">
    <location>
        <begin position="660"/>
        <end position="928"/>
    </location>
</feature>
<accession>A0A4S2N394</accession>
<keyword evidence="1" id="KW-1133">Transmembrane helix</keyword>
<reference evidence="3 4" key="1">
    <citation type="submission" date="2019-04" db="EMBL/GenBank/DDBJ databases">
        <title>Comparative genomics and transcriptomics to analyze fruiting body development in filamentous ascomycetes.</title>
        <authorList>
            <consortium name="DOE Joint Genome Institute"/>
            <person name="Lutkenhaus R."/>
            <person name="Traeger S."/>
            <person name="Breuer J."/>
            <person name="Kuo A."/>
            <person name="Lipzen A."/>
            <person name="Pangilinan J."/>
            <person name="Dilworth D."/>
            <person name="Sandor L."/>
            <person name="Poggeler S."/>
            <person name="Barry K."/>
            <person name="Grigoriev I.V."/>
            <person name="Nowrousian M."/>
        </authorList>
    </citation>
    <scope>NUCLEOTIDE SEQUENCE [LARGE SCALE GENOMIC DNA]</scope>
    <source>
        <strain evidence="3 4">CBS 389.68</strain>
    </source>
</reference>
<dbReference type="EMBL" id="ML220113">
    <property type="protein sequence ID" value="TGZ83689.1"/>
    <property type="molecule type" value="Genomic_DNA"/>
</dbReference>
<dbReference type="Proteomes" id="UP000298138">
    <property type="component" value="Unassembled WGS sequence"/>
</dbReference>
<dbReference type="PANTHER" id="PTHR12203">
    <property type="entry name" value="KDEL LYS-ASP-GLU-LEU CONTAINING - RELATED"/>
    <property type="match status" value="1"/>
</dbReference>
<dbReference type="InterPro" id="IPR006598">
    <property type="entry name" value="CAP10"/>
</dbReference>
<feature type="transmembrane region" description="Helical" evidence="1">
    <location>
        <begin position="161"/>
        <end position="180"/>
    </location>
</feature>
<keyword evidence="1" id="KW-0472">Membrane</keyword>